<evidence type="ECO:0000313" key="2">
    <source>
        <dbReference type="EMBL" id="AST57251.1"/>
    </source>
</evidence>
<dbReference type="GO" id="GO:0016779">
    <property type="term" value="F:nucleotidyltransferase activity"/>
    <property type="evidence" value="ECO:0007669"/>
    <property type="project" value="InterPro"/>
</dbReference>
<dbReference type="Proteomes" id="UP000214975">
    <property type="component" value="Chromosome"/>
</dbReference>
<protein>
    <submittedName>
        <fullName evidence="2">DNA polymerase III subunit beta</fullName>
    </submittedName>
    <submittedName>
        <fullName evidence="3">DNA polymerase subunit beta</fullName>
    </submittedName>
</protein>
<feature type="domain" description="Polymerase nucleotidyl transferase" evidence="1">
    <location>
        <begin position="17"/>
        <end position="90"/>
    </location>
</feature>
<dbReference type="InterPro" id="IPR052548">
    <property type="entry name" value="Type_VII_TA_antitoxin"/>
</dbReference>
<dbReference type="Gene3D" id="3.30.460.10">
    <property type="entry name" value="Beta Polymerase, domain 2"/>
    <property type="match status" value="1"/>
</dbReference>
<dbReference type="InterPro" id="IPR043519">
    <property type="entry name" value="NT_sf"/>
</dbReference>
<dbReference type="CDD" id="cd05403">
    <property type="entry name" value="NT_KNTase_like"/>
    <property type="match status" value="1"/>
</dbReference>
<accession>A0A231VCY4</accession>
<evidence type="ECO:0000313" key="5">
    <source>
        <dbReference type="Proteomes" id="UP000215301"/>
    </source>
</evidence>
<evidence type="ECO:0000259" key="1">
    <source>
        <dbReference type="Pfam" id="PF01909"/>
    </source>
</evidence>
<reference evidence="3 5" key="2">
    <citation type="submission" date="2017-06" db="EMBL/GenBank/DDBJ databases">
        <title>Isolation and characterization of a thermophilic and butanogenic Thermoanaerobacterium thermosaccharolyticum M5 capable of efficient degradation of hemicellulose.</title>
        <authorList>
            <person name="Xin F."/>
            <person name="Jiang Y."/>
        </authorList>
    </citation>
    <scope>NUCLEOTIDE SEQUENCE [LARGE SCALE GENOMIC DNA]</scope>
    <source>
        <strain evidence="3 5">M5</strain>
    </source>
</reference>
<dbReference type="PANTHER" id="PTHR33933:SF1">
    <property type="entry name" value="PROTEIN ADENYLYLTRANSFERASE MNTA-RELATED"/>
    <property type="match status" value="1"/>
</dbReference>
<dbReference type="EMBL" id="NKHD01000040">
    <property type="protein sequence ID" value="OXT06045.1"/>
    <property type="molecule type" value="Genomic_DNA"/>
</dbReference>
<dbReference type="PANTHER" id="PTHR33933">
    <property type="entry name" value="NUCLEOTIDYLTRANSFERASE"/>
    <property type="match status" value="1"/>
</dbReference>
<organism evidence="3 5">
    <name type="scientific">Thermoanaerobacterium thermosaccharolyticum</name>
    <name type="common">Clostridium thermosaccharolyticum</name>
    <dbReference type="NCBI Taxonomy" id="1517"/>
    <lineage>
        <taxon>Bacteria</taxon>
        <taxon>Bacillati</taxon>
        <taxon>Bacillota</taxon>
        <taxon>Clostridia</taxon>
        <taxon>Thermoanaerobacterales</taxon>
        <taxon>Thermoanaerobacteraceae</taxon>
        <taxon>Thermoanaerobacterium</taxon>
    </lineage>
</organism>
<dbReference type="EMBL" id="CP016893">
    <property type="protein sequence ID" value="AST57251.1"/>
    <property type="molecule type" value="Genomic_DNA"/>
</dbReference>
<name>A0A231VCY4_THETR</name>
<sequence length="116" mass="13812">MKNVYDDKKIKQMLADVEKRMRDLFYQKLDAIILYGSYARGDFTYDSDVDIMVLVDEKEDDLKKHDDKITDIMVDLSLKYDIVISLYVQSVQNYNKYVKMLPFYKNVQKEGIRVYG</sequence>
<dbReference type="SUPFAM" id="SSF81301">
    <property type="entry name" value="Nucleotidyltransferase"/>
    <property type="match status" value="1"/>
</dbReference>
<evidence type="ECO:0000313" key="4">
    <source>
        <dbReference type="Proteomes" id="UP000214975"/>
    </source>
</evidence>
<dbReference type="Proteomes" id="UP000215301">
    <property type="component" value="Unassembled WGS sequence"/>
</dbReference>
<proteinExistence type="predicted"/>
<dbReference type="RefSeq" id="WP_094046331.1">
    <property type="nucleotide sequence ID" value="NZ_CP016893.1"/>
</dbReference>
<reference evidence="2 4" key="1">
    <citation type="submission" date="2016-08" db="EMBL/GenBank/DDBJ databases">
        <title>A novel genetic cassette of butanologenic Thermoanaerobacterium thermosaccharolyticum that directly convert cellulose to butanol.</title>
        <authorList>
            <person name="Li T."/>
            <person name="He J."/>
        </authorList>
    </citation>
    <scope>NUCLEOTIDE SEQUENCE [LARGE SCALE GENOMIC DNA]</scope>
    <source>
        <strain evidence="2 4">TG57</strain>
    </source>
</reference>
<gene>
    <name evidence="3" type="ORF">CE561_11715</name>
    <name evidence="2" type="ORF">Thert_01152</name>
</gene>
<dbReference type="Pfam" id="PF01909">
    <property type="entry name" value="NTP_transf_2"/>
    <property type="match status" value="1"/>
</dbReference>
<dbReference type="AlphaFoldDB" id="A0A231VCY4"/>
<dbReference type="InterPro" id="IPR002934">
    <property type="entry name" value="Polymerase_NTP_transf_dom"/>
</dbReference>
<evidence type="ECO:0000313" key="3">
    <source>
        <dbReference type="EMBL" id="OXT06045.1"/>
    </source>
</evidence>